<keyword evidence="5" id="KW-0630">Potassium</keyword>
<dbReference type="Pfam" id="PF02386">
    <property type="entry name" value="TrkH"/>
    <property type="match status" value="1"/>
</dbReference>
<organism evidence="11 12">
    <name type="scientific">Penicillium citrinum</name>
    <dbReference type="NCBI Taxonomy" id="5077"/>
    <lineage>
        <taxon>Eukaryota</taxon>
        <taxon>Fungi</taxon>
        <taxon>Dikarya</taxon>
        <taxon>Ascomycota</taxon>
        <taxon>Pezizomycotina</taxon>
        <taxon>Eurotiomycetes</taxon>
        <taxon>Eurotiomycetidae</taxon>
        <taxon>Eurotiales</taxon>
        <taxon>Aspergillaceae</taxon>
        <taxon>Penicillium</taxon>
    </lineage>
</organism>
<evidence type="ECO:0000256" key="8">
    <source>
        <dbReference type="ARBA" id="ARBA00023136"/>
    </source>
</evidence>
<dbReference type="InterPro" id="IPR051143">
    <property type="entry name" value="TrkH_K-transport"/>
</dbReference>
<dbReference type="PANTHER" id="PTHR31064">
    <property type="entry name" value="POTASSIUM TRANSPORT PROTEIN DDB_G0292412-RELATED"/>
    <property type="match status" value="1"/>
</dbReference>
<comment type="subcellular location">
    <subcellularLocation>
        <location evidence="1">Membrane</location>
        <topology evidence="1">Multi-pass membrane protein</topology>
    </subcellularLocation>
</comment>
<evidence type="ECO:0000256" key="2">
    <source>
        <dbReference type="ARBA" id="ARBA00022448"/>
    </source>
</evidence>
<keyword evidence="6 10" id="KW-1133">Transmembrane helix</keyword>
<reference evidence="11" key="2">
    <citation type="journal article" date="2023" name="IMA Fungus">
        <title>Comparative genomic study of the Penicillium genus elucidates a diverse pangenome and 15 lateral gene transfer events.</title>
        <authorList>
            <person name="Petersen C."/>
            <person name="Sorensen T."/>
            <person name="Nielsen M.R."/>
            <person name="Sondergaard T.E."/>
            <person name="Sorensen J.L."/>
            <person name="Fitzpatrick D.A."/>
            <person name="Frisvad J.C."/>
            <person name="Nielsen K.L."/>
        </authorList>
    </citation>
    <scope>NUCLEOTIDE SEQUENCE</scope>
    <source>
        <strain evidence="11">IBT 23319</strain>
    </source>
</reference>
<evidence type="ECO:0000256" key="10">
    <source>
        <dbReference type="SAM" id="Phobius"/>
    </source>
</evidence>
<keyword evidence="12" id="KW-1185">Reference proteome</keyword>
<dbReference type="GO" id="GO:1990573">
    <property type="term" value="P:potassium ion import across plasma membrane"/>
    <property type="evidence" value="ECO:0007669"/>
    <property type="project" value="TreeGrafter"/>
</dbReference>
<keyword evidence="8 10" id="KW-0472">Membrane</keyword>
<evidence type="ECO:0000256" key="1">
    <source>
        <dbReference type="ARBA" id="ARBA00004141"/>
    </source>
</evidence>
<comment type="caution">
    <text evidence="11">The sequence shown here is derived from an EMBL/GenBank/DDBJ whole genome shotgun (WGS) entry which is preliminary data.</text>
</comment>
<dbReference type="EMBL" id="JAPQKT010000002">
    <property type="protein sequence ID" value="KAJ5240565.1"/>
    <property type="molecule type" value="Genomic_DNA"/>
</dbReference>
<feature type="transmembrane region" description="Helical" evidence="10">
    <location>
        <begin position="507"/>
        <end position="530"/>
    </location>
</feature>
<feature type="region of interest" description="Disordered" evidence="9">
    <location>
        <begin position="1"/>
        <end position="122"/>
    </location>
</feature>
<dbReference type="PANTHER" id="PTHR31064:SF30">
    <property type="entry name" value="HIGH-AFFINITY POTASSIUM TRANSPORT PROTEIN-RELATED"/>
    <property type="match status" value="1"/>
</dbReference>
<dbReference type="GO" id="GO:0030007">
    <property type="term" value="P:intracellular potassium ion homeostasis"/>
    <property type="evidence" value="ECO:0007669"/>
    <property type="project" value="TreeGrafter"/>
</dbReference>
<dbReference type="GO" id="GO:0005886">
    <property type="term" value="C:plasma membrane"/>
    <property type="evidence" value="ECO:0007669"/>
    <property type="project" value="TreeGrafter"/>
</dbReference>
<protein>
    <submittedName>
        <fullName evidence="11">Low affinity potassium transporter</fullName>
    </submittedName>
</protein>
<evidence type="ECO:0000313" key="11">
    <source>
        <dbReference type="EMBL" id="KAJ5240565.1"/>
    </source>
</evidence>
<dbReference type="InterPro" id="IPR003445">
    <property type="entry name" value="Cat_transpt"/>
</dbReference>
<evidence type="ECO:0000256" key="6">
    <source>
        <dbReference type="ARBA" id="ARBA00022989"/>
    </source>
</evidence>
<feature type="transmembrane region" description="Helical" evidence="10">
    <location>
        <begin position="223"/>
        <end position="247"/>
    </location>
</feature>
<feature type="transmembrane region" description="Helical" evidence="10">
    <location>
        <begin position="287"/>
        <end position="307"/>
    </location>
</feature>
<evidence type="ECO:0000256" key="7">
    <source>
        <dbReference type="ARBA" id="ARBA00023065"/>
    </source>
</evidence>
<dbReference type="Proteomes" id="UP001147733">
    <property type="component" value="Unassembled WGS sequence"/>
</dbReference>
<keyword evidence="4 10" id="KW-0812">Transmembrane</keyword>
<keyword evidence="3" id="KW-0633">Potassium transport</keyword>
<gene>
    <name evidence="11" type="ORF">N7469_002156</name>
</gene>
<dbReference type="GeneID" id="81380243"/>
<dbReference type="RefSeq" id="XP_056503570.1">
    <property type="nucleotide sequence ID" value="XM_056641076.1"/>
</dbReference>
<feature type="compositionally biased region" description="Basic and acidic residues" evidence="9">
    <location>
        <begin position="64"/>
        <end position="96"/>
    </location>
</feature>
<evidence type="ECO:0000256" key="4">
    <source>
        <dbReference type="ARBA" id="ARBA00022692"/>
    </source>
</evidence>
<feature type="transmembrane region" description="Helical" evidence="10">
    <location>
        <begin position="478"/>
        <end position="495"/>
    </location>
</feature>
<accession>A0A9W9TT90</accession>
<dbReference type="AlphaFoldDB" id="A0A9W9TT90"/>
<dbReference type="InterPro" id="IPR004773">
    <property type="entry name" value="K/Na_transp_Trk1/HKT1"/>
</dbReference>
<sequence>MDCADRQDEPPKDNSPKNDDIQNTRLNSTQKLFPAPIYCPPQTEGLQQRQQVDEERTIAFLESQRTENDTLRIPSPREYERGGQPHVLDETEEKPSPLRRTSTLQSGSDMNGKNSCVAARESSSFSRPRKRCRLYTDPTLPNLITNNVNHKTEGLPKPLNVQAMQQNRGTSKRLDPFVRDSEVDRTPYLSWTPTIGRNSTFIDLSEAQRDELGGIEYRALKTLAVVLVFSFVGFHLIGVICLVPWVLRAQPYGSYVDSAGLSRGWWGVFTAGSATNDLGFTLTPDSMSSFSGAIFPLLLMSFLIVIWNTGFPCMLRFIIWLLSLLVPRGGAVWEELRFLLDHPRRCFTLLFPRGATWWLFAVLLALNGVDVFFFFILDLNDTTVTRIPVGIRFVDGLFQAVCTRTAGFSVLSLSDLHPAIQVSYMFMMYISVFPVAISIRRTNVYEERSLGIYSPTDDQDDANATERGHTATHLRKQLGFDLWFVFLGLFLIVAVEGKSLADPARYSFNIFSVLFEIVSAYGTVGLSMGYPGTVIFEIRFTSTLLDFHSRTLI</sequence>
<dbReference type="GO" id="GO:0140107">
    <property type="term" value="F:high-affinity potassium ion transmembrane transporter activity"/>
    <property type="evidence" value="ECO:0007669"/>
    <property type="project" value="TreeGrafter"/>
</dbReference>
<reference evidence="11" key="1">
    <citation type="submission" date="2022-11" db="EMBL/GenBank/DDBJ databases">
        <authorList>
            <person name="Petersen C."/>
        </authorList>
    </citation>
    <scope>NUCLEOTIDE SEQUENCE</scope>
    <source>
        <strain evidence="11">IBT 23319</strain>
    </source>
</reference>
<keyword evidence="2" id="KW-0813">Transport</keyword>
<feature type="transmembrane region" description="Helical" evidence="10">
    <location>
        <begin position="357"/>
        <end position="377"/>
    </location>
</feature>
<feature type="compositionally biased region" description="Basic and acidic residues" evidence="9">
    <location>
        <begin position="1"/>
        <end position="22"/>
    </location>
</feature>
<proteinExistence type="predicted"/>
<dbReference type="OrthoDB" id="9999863at2759"/>
<feature type="transmembrane region" description="Helical" evidence="10">
    <location>
        <begin position="419"/>
        <end position="439"/>
    </location>
</feature>
<feature type="compositionally biased region" description="Polar residues" evidence="9">
    <location>
        <begin position="99"/>
        <end position="114"/>
    </location>
</feature>
<evidence type="ECO:0000256" key="9">
    <source>
        <dbReference type="SAM" id="MobiDB-lite"/>
    </source>
</evidence>
<keyword evidence="7" id="KW-0406">Ion transport</keyword>
<dbReference type="NCBIfam" id="TIGR00934">
    <property type="entry name" value="2a38euk"/>
    <property type="match status" value="1"/>
</dbReference>
<evidence type="ECO:0000256" key="5">
    <source>
        <dbReference type="ARBA" id="ARBA00022958"/>
    </source>
</evidence>
<evidence type="ECO:0000256" key="3">
    <source>
        <dbReference type="ARBA" id="ARBA00022538"/>
    </source>
</evidence>
<evidence type="ECO:0000313" key="12">
    <source>
        <dbReference type="Proteomes" id="UP001147733"/>
    </source>
</evidence>
<name>A0A9W9TT90_PENCI</name>